<evidence type="ECO:0000256" key="8">
    <source>
        <dbReference type="PIRSR" id="PIRSR006241-50"/>
    </source>
</evidence>
<dbReference type="AlphaFoldDB" id="A0A4C1VCC4"/>
<dbReference type="FunFam" id="3.20.20.150:FF:000007">
    <property type="entry name" value="Hydroxypyruvate isomerase"/>
    <property type="match status" value="1"/>
</dbReference>
<comment type="caution">
    <text evidence="10">The sequence shown here is derived from an EMBL/GenBank/DDBJ whole genome shotgun (WGS) entry which is preliminary data.</text>
</comment>
<dbReference type="EC" id="5.3.1.22" evidence="4 7"/>
<dbReference type="Gene3D" id="3.20.20.150">
    <property type="entry name" value="Divalent-metal-dependent TIM barrel enzymes"/>
    <property type="match status" value="1"/>
</dbReference>
<protein>
    <recommendedName>
        <fullName evidence="5 7">Putative hydroxypyruvate isomerase</fullName>
        <ecNumber evidence="4 7">5.3.1.22</ecNumber>
    </recommendedName>
</protein>
<evidence type="ECO:0000256" key="7">
    <source>
        <dbReference type="PIRNR" id="PIRNR006241"/>
    </source>
</evidence>
<dbReference type="PROSITE" id="PS51257">
    <property type="entry name" value="PROKAR_LIPOPROTEIN"/>
    <property type="match status" value="1"/>
</dbReference>
<dbReference type="InterPro" id="IPR013022">
    <property type="entry name" value="Xyl_isomerase-like_TIM-brl"/>
</dbReference>
<dbReference type="InterPro" id="IPR026040">
    <property type="entry name" value="HyI-like"/>
</dbReference>
<comment type="function">
    <text evidence="2 7">Catalyzes the reversible isomerization between hydroxypyruvate and 2-hydroxy-3-oxopropanoate (also termed tartronate semialdehyde).</text>
</comment>
<keyword evidence="10" id="KW-0670">Pyruvate</keyword>
<dbReference type="PIRSF" id="PIRSF006241">
    <property type="entry name" value="HyI"/>
    <property type="match status" value="1"/>
</dbReference>
<dbReference type="InterPro" id="IPR036237">
    <property type="entry name" value="Xyl_isomerase-like_sf"/>
</dbReference>
<accession>A0A4C1VCC4</accession>
<dbReference type="EMBL" id="BGZK01000315">
    <property type="protein sequence ID" value="GBP36180.1"/>
    <property type="molecule type" value="Genomic_DNA"/>
</dbReference>
<dbReference type="GO" id="GO:0046487">
    <property type="term" value="P:glyoxylate metabolic process"/>
    <property type="evidence" value="ECO:0007669"/>
    <property type="project" value="TreeGrafter"/>
</dbReference>
<name>A0A4C1VCC4_EUMVA</name>
<gene>
    <name evidence="10" type="primary">hyi</name>
    <name evidence="10" type="ORF">EVAR_4324_1</name>
</gene>
<evidence type="ECO:0000313" key="10">
    <source>
        <dbReference type="EMBL" id="GBP36180.1"/>
    </source>
</evidence>
<evidence type="ECO:0000313" key="11">
    <source>
        <dbReference type="Proteomes" id="UP000299102"/>
    </source>
</evidence>
<feature type="domain" description="Xylose isomerase-like TIM barrel" evidence="9">
    <location>
        <begin position="61"/>
        <end position="294"/>
    </location>
</feature>
<evidence type="ECO:0000256" key="5">
    <source>
        <dbReference type="ARBA" id="ARBA00017985"/>
    </source>
</evidence>
<dbReference type="SUPFAM" id="SSF51658">
    <property type="entry name" value="Xylose isomerase-like"/>
    <property type="match status" value="1"/>
</dbReference>
<dbReference type="STRING" id="151549.A0A4C1VCC4"/>
<dbReference type="Pfam" id="PF01261">
    <property type="entry name" value="AP_endonuc_2"/>
    <property type="match status" value="1"/>
</dbReference>
<dbReference type="PANTHER" id="PTHR43489">
    <property type="entry name" value="ISOMERASE"/>
    <property type="match status" value="1"/>
</dbReference>
<dbReference type="PANTHER" id="PTHR43489:SF6">
    <property type="entry name" value="HYDROXYPYRUVATE ISOMERASE-RELATED"/>
    <property type="match status" value="1"/>
</dbReference>
<dbReference type="OrthoDB" id="4214675at2759"/>
<feature type="active site" description="Proton donor/acceptor" evidence="8">
    <location>
        <position position="180"/>
    </location>
</feature>
<evidence type="ECO:0000256" key="4">
    <source>
        <dbReference type="ARBA" id="ARBA00012570"/>
    </source>
</evidence>
<comment type="similarity">
    <text evidence="3 7">Belongs to the hyi family.</text>
</comment>
<proteinExistence type="inferred from homology"/>
<sequence length="299" mass="33121">MSSRCHARCSARDGAAAAAVSRASAPLNSFCSCRDRPARPRDIKMVAIHCVGGSTILDRYALAKAAGFKAVETGFPFGHSIEEVRQAKENSGLEQVLINLRTGDVSKGELGVTAVPGKEEEFKSNFNITIDYAKALNAKKIHIMAGKLDNVTAANWETYESNLNYAAGILERENLLGVIEPINQHSVPKYFLSDYGKAIDIIKKINNPHLKLQLDIFHLQHIAGDLSHNIRDMMPYVGHVQIAQVPSRNEPDTPGEINYKYILQYIAENGYSDWIGLEYKPRGNTAEGLQWISNYGYQL</sequence>
<evidence type="ECO:0000259" key="9">
    <source>
        <dbReference type="Pfam" id="PF01261"/>
    </source>
</evidence>
<dbReference type="GO" id="GO:0008903">
    <property type="term" value="F:hydroxypyruvate isomerase activity"/>
    <property type="evidence" value="ECO:0007669"/>
    <property type="project" value="UniProtKB-EC"/>
</dbReference>
<organism evidence="10 11">
    <name type="scientific">Eumeta variegata</name>
    <name type="common">Bagworm moth</name>
    <name type="synonym">Eumeta japonica</name>
    <dbReference type="NCBI Taxonomy" id="151549"/>
    <lineage>
        <taxon>Eukaryota</taxon>
        <taxon>Metazoa</taxon>
        <taxon>Ecdysozoa</taxon>
        <taxon>Arthropoda</taxon>
        <taxon>Hexapoda</taxon>
        <taxon>Insecta</taxon>
        <taxon>Pterygota</taxon>
        <taxon>Neoptera</taxon>
        <taxon>Endopterygota</taxon>
        <taxon>Lepidoptera</taxon>
        <taxon>Glossata</taxon>
        <taxon>Ditrysia</taxon>
        <taxon>Tineoidea</taxon>
        <taxon>Psychidae</taxon>
        <taxon>Oiketicinae</taxon>
        <taxon>Eumeta</taxon>
    </lineage>
</organism>
<dbReference type="Proteomes" id="UP000299102">
    <property type="component" value="Unassembled WGS sequence"/>
</dbReference>
<feature type="active site" description="Proton donor/acceptor" evidence="8">
    <location>
        <position position="278"/>
    </location>
</feature>
<evidence type="ECO:0000256" key="1">
    <source>
        <dbReference type="ARBA" id="ARBA00000476"/>
    </source>
</evidence>
<reference evidence="10 11" key="1">
    <citation type="journal article" date="2019" name="Commun. Biol.">
        <title>The bagworm genome reveals a unique fibroin gene that provides high tensile strength.</title>
        <authorList>
            <person name="Kono N."/>
            <person name="Nakamura H."/>
            <person name="Ohtoshi R."/>
            <person name="Tomita M."/>
            <person name="Numata K."/>
            <person name="Arakawa K."/>
        </authorList>
    </citation>
    <scope>NUCLEOTIDE SEQUENCE [LARGE SCALE GENOMIC DNA]</scope>
</reference>
<evidence type="ECO:0000256" key="3">
    <source>
        <dbReference type="ARBA" id="ARBA00005962"/>
    </source>
</evidence>
<keyword evidence="6 7" id="KW-0413">Isomerase</keyword>
<comment type="catalytic activity">
    <reaction evidence="1 7">
        <text>3-hydroxypyruvate = 2-hydroxy-3-oxopropanoate</text>
        <dbReference type="Rhea" id="RHEA:11952"/>
        <dbReference type="ChEBI" id="CHEBI:17180"/>
        <dbReference type="ChEBI" id="CHEBI:57978"/>
        <dbReference type="EC" id="5.3.1.22"/>
    </reaction>
</comment>
<evidence type="ECO:0000256" key="6">
    <source>
        <dbReference type="ARBA" id="ARBA00023235"/>
    </source>
</evidence>
<dbReference type="InterPro" id="IPR050417">
    <property type="entry name" value="Sugar_Epim/Isomerase"/>
</dbReference>
<evidence type="ECO:0000256" key="2">
    <source>
        <dbReference type="ARBA" id="ARBA00002968"/>
    </source>
</evidence>
<keyword evidence="11" id="KW-1185">Reference proteome</keyword>